<proteinExistence type="predicted"/>
<name>A0A9N9II16_9GLOM</name>
<organism evidence="1 2">
    <name type="scientific">Funneliformis caledonium</name>
    <dbReference type="NCBI Taxonomy" id="1117310"/>
    <lineage>
        <taxon>Eukaryota</taxon>
        <taxon>Fungi</taxon>
        <taxon>Fungi incertae sedis</taxon>
        <taxon>Mucoromycota</taxon>
        <taxon>Glomeromycotina</taxon>
        <taxon>Glomeromycetes</taxon>
        <taxon>Glomerales</taxon>
        <taxon>Glomeraceae</taxon>
        <taxon>Funneliformis</taxon>
    </lineage>
</organism>
<dbReference type="Pfam" id="PF00480">
    <property type="entry name" value="ROK"/>
    <property type="match status" value="1"/>
</dbReference>
<dbReference type="InterPro" id="IPR043129">
    <property type="entry name" value="ATPase_NBD"/>
</dbReference>
<dbReference type="SUPFAM" id="SSF53067">
    <property type="entry name" value="Actin-like ATPase domain"/>
    <property type="match status" value="1"/>
</dbReference>
<comment type="caution">
    <text evidence="1">The sequence shown here is derived from an EMBL/GenBank/DDBJ whole genome shotgun (WGS) entry which is preliminary data.</text>
</comment>
<feature type="non-terminal residue" evidence="1">
    <location>
        <position position="351"/>
    </location>
</feature>
<dbReference type="Proteomes" id="UP000789570">
    <property type="component" value="Unassembled WGS sequence"/>
</dbReference>
<evidence type="ECO:0000313" key="1">
    <source>
        <dbReference type="EMBL" id="CAG8735683.1"/>
    </source>
</evidence>
<dbReference type="AlphaFoldDB" id="A0A9N9II16"/>
<sequence length="351" mass="38209">MSSKEICLGIDVGGTKFACVATTTVSLIDSSFFKKPTISSLAFDDHGYKVLTGPLFSVDSFDKVLDEFILKLDDTYNKNYKIVSIGVAICGLSDKEGTITLCEIGILQGWNPVKHLKEKFGQDVRVLTFTDSVAGLEHARREWPDVKDMSIIVAGTGIGTAFLCNGQIVRGHLNAAGNLGIAPMFLPQDYAKYVKNYITEPMSSTLSPPTMMLDQLAGGKALIRIITQEIGVSVEEAIQRLSKYSSPKEVLSNSSDNDAEIDQKLVKVILDWATVFGIAVANILCTFNPKVLVIAGGVLNFPFYVDRVMEIGQEYAGAIVPEIWSETLVVRSYWSNDLVVRGALAAAYDEG</sequence>
<dbReference type="PANTHER" id="PTHR18964:SF149">
    <property type="entry name" value="BIFUNCTIONAL UDP-N-ACETYLGLUCOSAMINE 2-EPIMERASE_N-ACETYLMANNOSAMINE KINASE"/>
    <property type="match status" value="1"/>
</dbReference>
<reference evidence="1" key="1">
    <citation type="submission" date="2021-06" db="EMBL/GenBank/DDBJ databases">
        <authorList>
            <person name="Kallberg Y."/>
            <person name="Tangrot J."/>
            <person name="Rosling A."/>
        </authorList>
    </citation>
    <scope>NUCLEOTIDE SEQUENCE</scope>
    <source>
        <strain evidence="1">UK204</strain>
    </source>
</reference>
<keyword evidence="2" id="KW-1185">Reference proteome</keyword>
<dbReference type="EMBL" id="CAJVPQ010013398">
    <property type="protein sequence ID" value="CAG8735683.1"/>
    <property type="molecule type" value="Genomic_DNA"/>
</dbReference>
<evidence type="ECO:0000313" key="2">
    <source>
        <dbReference type="Proteomes" id="UP000789570"/>
    </source>
</evidence>
<gene>
    <name evidence="1" type="ORF">FCALED_LOCUS15288</name>
</gene>
<dbReference type="PANTHER" id="PTHR18964">
    <property type="entry name" value="ROK (REPRESSOR, ORF, KINASE) FAMILY"/>
    <property type="match status" value="1"/>
</dbReference>
<accession>A0A9N9II16</accession>
<protein>
    <submittedName>
        <fullName evidence="1">4211_t:CDS:1</fullName>
    </submittedName>
</protein>
<dbReference type="Gene3D" id="3.30.420.40">
    <property type="match status" value="2"/>
</dbReference>
<dbReference type="OrthoDB" id="2346720at2759"/>
<dbReference type="InterPro" id="IPR000600">
    <property type="entry name" value="ROK"/>
</dbReference>